<reference evidence="2" key="1">
    <citation type="submission" date="2017-11" db="EMBL/GenBank/DDBJ databases">
        <title>The complete genome sequence of Sphingopyxis pomeranensis sp. nov. strain WS5A3p.</title>
        <authorList>
            <person name="Kaminski M.A."/>
        </authorList>
    </citation>
    <scope>NUCLEOTIDE SEQUENCE [LARGE SCALE GENOMIC DNA]</scope>
    <source>
        <strain evidence="2">WS5A3p</strain>
    </source>
</reference>
<organism evidence="1 2">
    <name type="scientific">Sphingopyxis lindanitolerans</name>
    <dbReference type="NCBI Taxonomy" id="2054227"/>
    <lineage>
        <taxon>Bacteria</taxon>
        <taxon>Pseudomonadati</taxon>
        <taxon>Pseudomonadota</taxon>
        <taxon>Alphaproteobacteria</taxon>
        <taxon>Sphingomonadales</taxon>
        <taxon>Sphingomonadaceae</taxon>
        <taxon>Sphingopyxis</taxon>
    </lineage>
</organism>
<sequence length="233" mass="25706">MPARRCSGAFATCAPPASISSPGPTFFSRTAPFCSIRRSSRTSEFSFYFQEDKLSDNSTSVTAAWISSAPLDTLFELVRDQSTWVSWTDIQSLEIESVGDAGPNSVGAVRKIIGASGTEIRERIAEVAEGKRVRYELLSGLPVVKYEGLTEFQAVPDGRTLVRWTSTFAAETPELTAELSVFLGRLVRKMVRQVALAAQIPALLNRPVRKPHSPLSSGKHVIMHDLPRYQRLY</sequence>
<dbReference type="SUPFAM" id="SSF55961">
    <property type="entry name" value="Bet v1-like"/>
    <property type="match status" value="1"/>
</dbReference>
<evidence type="ECO:0008006" key="3">
    <source>
        <dbReference type="Google" id="ProtNLM"/>
    </source>
</evidence>
<dbReference type="EMBL" id="PHFW01000003">
    <property type="protein sequence ID" value="PQM26998.1"/>
    <property type="molecule type" value="Genomic_DNA"/>
</dbReference>
<dbReference type="InterPro" id="IPR023393">
    <property type="entry name" value="START-like_dom_sf"/>
</dbReference>
<comment type="caution">
    <text evidence="1">The sequence shown here is derived from an EMBL/GenBank/DDBJ whole genome shotgun (WGS) entry which is preliminary data.</text>
</comment>
<keyword evidence="2" id="KW-1185">Reference proteome</keyword>
<dbReference type="CDD" id="cd07821">
    <property type="entry name" value="PYR_PYL_RCAR_like"/>
    <property type="match status" value="1"/>
</dbReference>
<accession>A0A2S8B3V3</accession>
<dbReference type="InterPro" id="IPR019587">
    <property type="entry name" value="Polyketide_cyclase/dehydratase"/>
</dbReference>
<gene>
    <name evidence="1" type="ORF">CVO77_18710</name>
</gene>
<evidence type="ECO:0000313" key="1">
    <source>
        <dbReference type="EMBL" id="PQM26998.1"/>
    </source>
</evidence>
<dbReference type="Pfam" id="PF10604">
    <property type="entry name" value="Polyketide_cyc2"/>
    <property type="match status" value="1"/>
</dbReference>
<dbReference type="Gene3D" id="3.30.530.20">
    <property type="match status" value="1"/>
</dbReference>
<protein>
    <recommendedName>
        <fullName evidence="3">SRPBCC family protein</fullName>
    </recommendedName>
</protein>
<evidence type="ECO:0000313" key="2">
    <source>
        <dbReference type="Proteomes" id="UP000238954"/>
    </source>
</evidence>
<dbReference type="AlphaFoldDB" id="A0A2S8B3V3"/>
<name>A0A2S8B3V3_9SPHN</name>
<proteinExistence type="predicted"/>
<dbReference type="Proteomes" id="UP000238954">
    <property type="component" value="Chromosome"/>
</dbReference>